<proteinExistence type="predicted"/>
<protein>
    <submittedName>
        <fullName evidence="2">DUF1680 domain containing protein</fullName>
    </submittedName>
</protein>
<dbReference type="EMBL" id="CP097509">
    <property type="protein sequence ID" value="URE19343.1"/>
    <property type="molecule type" value="Genomic_DNA"/>
</dbReference>
<feature type="domain" description="Non-reducing end beta-L-arabinofuranosidase-like GH127 catalytic" evidence="1">
    <location>
        <begin position="1"/>
        <end position="127"/>
    </location>
</feature>
<organism evidence="2 3">
    <name type="scientific">Musa troglodytarum</name>
    <name type="common">fe'i banana</name>
    <dbReference type="NCBI Taxonomy" id="320322"/>
    <lineage>
        <taxon>Eukaryota</taxon>
        <taxon>Viridiplantae</taxon>
        <taxon>Streptophyta</taxon>
        <taxon>Embryophyta</taxon>
        <taxon>Tracheophyta</taxon>
        <taxon>Spermatophyta</taxon>
        <taxon>Magnoliopsida</taxon>
        <taxon>Liliopsida</taxon>
        <taxon>Zingiberales</taxon>
        <taxon>Musaceae</taxon>
        <taxon>Musa</taxon>
    </lineage>
</organism>
<evidence type="ECO:0000259" key="1">
    <source>
        <dbReference type="Pfam" id="PF07944"/>
    </source>
</evidence>
<dbReference type="Proteomes" id="UP001055439">
    <property type="component" value="Chromosome 7"/>
</dbReference>
<dbReference type="OrthoDB" id="5358475at2759"/>
<dbReference type="PANTHER" id="PTHR31151">
    <property type="entry name" value="PROLINE-TRNA LIGASE (DUF1680)"/>
    <property type="match status" value="1"/>
</dbReference>
<reference evidence="2" key="1">
    <citation type="submission" date="2022-05" db="EMBL/GenBank/DDBJ databases">
        <title>The Musa troglodytarum L. genome provides insights into the mechanism of non-climacteric behaviour and enrichment of carotenoids.</title>
        <authorList>
            <person name="Wang J."/>
        </authorList>
    </citation>
    <scope>NUCLEOTIDE SEQUENCE</scope>
    <source>
        <tissue evidence="2">Leaf</tissue>
    </source>
</reference>
<evidence type="ECO:0000313" key="2">
    <source>
        <dbReference type="EMBL" id="URE19343.1"/>
    </source>
</evidence>
<dbReference type="PANTHER" id="PTHR31151:SF0">
    <property type="entry name" value="PROLINE-TRNA LIGASE (DUF1680)"/>
    <property type="match status" value="1"/>
</dbReference>
<gene>
    <name evidence="2" type="ORF">MUK42_10675</name>
</gene>
<evidence type="ECO:0000313" key="3">
    <source>
        <dbReference type="Proteomes" id="UP001055439"/>
    </source>
</evidence>
<keyword evidence="3" id="KW-1185">Reference proteome</keyword>
<dbReference type="Pfam" id="PF07944">
    <property type="entry name" value="Beta-AFase-like_GH127_cat"/>
    <property type="match status" value="1"/>
</dbReference>
<sequence>MWAATEHGTIGERMSAVVDALDECQKKIGTGYLSAFSTEEFDLYEEVKAVWAPYYTIHKIMAGLVNQYLFANNAKALNMAIWMAEYFGNRVIDNIKKRSIAWHWEAMNEETGGMNDVLYTLYTITADLLSGLHGNTHIPIVVGAQKRYEITGDLLYKVF</sequence>
<dbReference type="AlphaFoldDB" id="A0A9E7KG86"/>
<dbReference type="InterPro" id="IPR012878">
    <property type="entry name" value="Beta-AFase-like_GH127_cat"/>
</dbReference>
<name>A0A9E7KG86_9LILI</name>
<accession>A0A9E7KG86</accession>